<dbReference type="Gene3D" id="3.40.50.2000">
    <property type="entry name" value="Glycogen Phosphorylase B"/>
    <property type="match status" value="2"/>
</dbReference>
<dbReference type="PANTHER" id="PTHR46401:SF2">
    <property type="entry name" value="GLYCOSYLTRANSFERASE WBBK-RELATED"/>
    <property type="match status" value="1"/>
</dbReference>
<reference evidence="3 4" key="1">
    <citation type="submission" date="2020-02" db="EMBL/GenBank/DDBJ databases">
        <authorList>
            <person name="Kim M.K."/>
        </authorList>
    </citation>
    <scope>NUCLEOTIDE SEQUENCE [LARGE SCALE GENOMIC DNA]</scope>
    <source>
        <strain evidence="3 4">17J57-3</strain>
    </source>
</reference>
<gene>
    <name evidence="3" type="ORF">G3574_23920</name>
</gene>
<proteinExistence type="predicted"/>
<comment type="caution">
    <text evidence="3">The sequence shown here is derived from an EMBL/GenBank/DDBJ whole genome shotgun (WGS) entry which is preliminary data.</text>
</comment>
<keyword evidence="1 3" id="KW-0808">Transferase</keyword>
<dbReference type="Proteomes" id="UP000482155">
    <property type="component" value="Unassembled WGS sequence"/>
</dbReference>
<dbReference type="GO" id="GO:0016757">
    <property type="term" value="F:glycosyltransferase activity"/>
    <property type="evidence" value="ECO:0007669"/>
    <property type="project" value="InterPro"/>
</dbReference>
<evidence type="ECO:0000313" key="3">
    <source>
        <dbReference type="EMBL" id="NEX64140.1"/>
    </source>
</evidence>
<dbReference type="RefSeq" id="WP_163968052.1">
    <property type="nucleotide sequence ID" value="NZ_JAAIVB010000078.1"/>
</dbReference>
<sequence length="360" mass="39553">MRVGVLSYPMLYQRTGGLQIQINESIAGLRELGVDVTLVDPSRVSLSQFDIIHVFAAINGNHRIVETARSLGCKVVLSPLIRPSWTRFTGWRSAMIERLVGRLTNWHVHTIYQELKVALDESHKIIALGVTEKESIQAAFDIPADKVCVIPNGIPQRFFDATPDLFRERFAIDGPCILNVAAINPHKNQLALVKATAGTGYTVMLFGECLKEHEDYLAALTAYPHVRYGGRIAYQDPILPSAYAAATAFALPSHDEVMPLSVMEALAAGTPVVMTDRHAMGMKPSSMVKECGPDDVDALRRLLIDTVTAVRAPLACKEVVTQYRWRHVAESILRVYEEVLPQGKGVKVVAEVGEMVGSVA</sequence>
<dbReference type="CDD" id="cd03801">
    <property type="entry name" value="GT4_PimA-like"/>
    <property type="match status" value="1"/>
</dbReference>
<keyword evidence="4" id="KW-1185">Reference proteome</keyword>
<feature type="domain" description="Glycosyl transferase family 1" evidence="2">
    <location>
        <begin position="173"/>
        <end position="278"/>
    </location>
</feature>
<name>A0A6B3ST39_9BURK</name>
<organism evidence="3 4">
    <name type="scientific">Noviherbaspirillum galbum</name>
    <dbReference type="NCBI Taxonomy" id="2709383"/>
    <lineage>
        <taxon>Bacteria</taxon>
        <taxon>Pseudomonadati</taxon>
        <taxon>Pseudomonadota</taxon>
        <taxon>Betaproteobacteria</taxon>
        <taxon>Burkholderiales</taxon>
        <taxon>Oxalobacteraceae</taxon>
        <taxon>Noviherbaspirillum</taxon>
    </lineage>
</organism>
<dbReference type="SUPFAM" id="SSF53756">
    <property type="entry name" value="UDP-Glycosyltransferase/glycogen phosphorylase"/>
    <property type="match status" value="1"/>
</dbReference>
<evidence type="ECO:0000259" key="2">
    <source>
        <dbReference type="Pfam" id="PF00534"/>
    </source>
</evidence>
<dbReference type="AlphaFoldDB" id="A0A6B3ST39"/>
<protein>
    <submittedName>
        <fullName evidence="3">Glycosyltransferase family 4 protein</fullName>
    </submittedName>
</protein>
<evidence type="ECO:0000313" key="4">
    <source>
        <dbReference type="Proteomes" id="UP000482155"/>
    </source>
</evidence>
<dbReference type="Pfam" id="PF00534">
    <property type="entry name" value="Glycos_transf_1"/>
    <property type="match status" value="1"/>
</dbReference>
<dbReference type="EMBL" id="JAAIVB010000078">
    <property type="protein sequence ID" value="NEX64140.1"/>
    <property type="molecule type" value="Genomic_DNA"/>
</dbReference>
<evidence type="ECO:0000256" key="1">
    <source>
        <dbReference type="ARBA" id="ARBA00022679"/>
    </source>
</evidence>
<dbReference type="GO" id="GO:0009103">
    <property type="term" value="P:lipopolysaccharide biosynthetic process"/>
    <property type="evidence" value="ECO:0007669"/>
    <property type="project" value="TreeGrafter"/>
</dbReference>
<dbReference type="InterPro" id="IPR001296">
    <property type="entry name" value="Glyco_trans_1"/>
</dbReference>
<accession>A0A6B3ST39</accession>
<dbReference type="PANTHER" id="PTHR46401">
    <property type="entry name" value="GLYCOSYLTRANSFERASE WBBK-RELATED"/>
    <property type="match status" value="1"/>
</dbReference>